<keyword evidence="3" id="KW-1185">Reference proteome</keyword>
<dbReference type="EMBL" id="AP027742">
    <property type="protein sequence ID" value="BDZ78584.1"/>
    <property type="molecule type" value="Genomic_DNA"/>
</dbReference>
<protein>
    <recommendedName>
        <fullName evidence="4">DUF1700 domain-containing protein</fullName>
    </recommendedName>
</protein>
<reference evidence="3" key="1">
    <citation type="journal article" date="2023" name="Int. J. Syst. Evol. Microbiol.">
        <title>Claveliimonas bilis gen. nov., sp. nov., deoxycholic acid-producing bacteria isolated from human faeces, and reclassification of Sellimonas monacensis Zenner et al. 2021 as Claveliimonas monacensis comb. nov.</title>
        <authorList>
            <person name="Hisatomi A."/>
            <person name="Kastawa N.W.E.P.G."/>
            <person name="Song I."/>
            <person name="Ohkuma M."/>
            <person name="Fukiya S."/>
            <person name="Sakamoto M."/>
        </authorList>
    </citation>
    <scope>NUCLEOTIDE SEQUENCE [LARGE SCALE GENOMIC DNA]</scope>
    <source>
        <strain evidence="3">12BBH14</strain>
    </source>
</reference>
<name>A0ABM8ICY4_9FIRM</name>
<keyword evidence="1" id="KW-0472">Membrane</keyword>
<proteinExistence type="predicted"/>
<evidence type="ECO:0000313" key="2">
    <source>
        <dbReference type="EMBL" id="BDZ78584.1"/>
    </source>
</evidence>
<evidence type="ECO:0008006" key="4">
    <source>
        <dbReference type="Google" id="ProtNLM"/>
    </source>
</evidence>
<organism evidence="2 3">
    <name type="scientific">Claveliimonas bilis</name>
    <dbReference type="NCBI Taxonomy" id="3028070"/>
    <lineage>
        <taxon>Bacteria</taxon>
        <taxon>Bacillati</taxon>
        <taxon>Bacillota</taxon>
        <taxon>Clostridia</taxon>
        <taxon>Lachnospirales</taxon>
        <taxon>Lachnospiraceae</taxon>
        <taxon>Claveliimonas</taxon>
    </lineage>
</organism>
<dbReference type="Proteomes" id="UP001305815">
    <property type="component" value="Chromosome"/>
</dbReference>
<gene>
    <name evidence="2" type="ORF">Lac1_27670</name>
</gene>
<sequence>MTREEFLKKLKEALENDLSGRIVQENVSYYESYIIEEIRKGRTESEVIEELGDPWIIARSIIDMAEGEPGTREAYYESAKSSSRQERKADRYAGGMGNNGNIHVFSMDSWWKKLLVILGVIGIFLIIIAVIGGIFSLLMPIIVPVLCIALIFRLISGRRR</sequence>
<evidence type="ECO:0000313" key="3">
    <source>
        <dbReference type="Proteomes" id="UP001305815"/>
    </source>
</evidence>
<feature type="transmembrane region" description="Helical" evidence="1">
    <location>
        <begin position="114"/>
        <end position="131"/>
    </location>
</feature>
<evidence type="ECO:0000256" key="1">
    <source>
        <dbReference type="SAM" id="Phobius"/>
    </source>
</evidence>
<feature type="transmembrane region" description="Helical" evidence="1">
    <location>
        <begin position="137"/>
        <end position="155"/>
    </location>
</feature>
<keyword evidence="1" id="KW-1133">Transmembrane helix</keyword>
<accession>A0ABM8ICY4</accession>
<dbReference type="RefSeq" id="WP_230105118.1">
    <property type="nucleotide sequence ID" value="NZ_AP024845.1"/>
</dbReference>
<dbReference type="Pfam" id="PF22564">
    <property type="entry name" value="HAAS"/>
    <property type="match status" value="1"/>
</dbReference>
<keyword evidence="1" id="KW-0812">Transmembrane</keyword>